<accession>A0ABY6M745</accession>
<evidence type="ECO:0000313" key="2">
    <source>
        <dbReference type="EMBL" id="UZA02946.1"/>
    </source>
</evidence>
<dbReference type="InterPro" id="IPR027417">
    <property type="entry name" value="P-loop_NTPase"/>
</dbReference>
<dbReference type="Proteomes" id="UP001163632">
    <property type="component" value="Chromosome"/>
</dbReference>
<evidence type="ECO:0000313" key="3">
    <source>
        <dbReference type="Proteomes" id="UP001163632"/>
    </source>
</evidence>
<feature type="domain" description="UvrD-like helicase C-terminal" evidence="1">
    <location>
        <begin position="330"/>
        <end position="379"/>
    </location>
</feature>
<dbReference type="EMBL" id="CP087830">
    <property type="protein sequence ID" value="UZA02946.1"/>
    <property type="molecule type" value="Genomic_DNA"/>
</dbReference>
<dbReference type="SUPFAM" id="SSF52540">
    <property type="entry name" value="P-loop containing nucleoside triphosphate hydrolases"/>
    <property type="match status" value="1"/>
</dbReference>
<evidence type="ECO:0000259" key="1">
    <source>
        <dbReference type="Pfam" id="PF13538"/>
    </source>
</evidence>
<dbReference type="Pfam" id="PF13538">
    <property type="entry name" value="UvrD_C_2"/>
    <property type="match status" value="1"/>
</dbReference>
<dbReference type="Pfam" id="PF13604">
    <property type="entry name" value="AAA_30"/>
    <property type="match status" value="1"/>
</dbReference>
<reference evidence="2" key="1">
    <citation type="journal article" date="2022" name="BMC Microbiol.">
        <title>Whole genome sequencing of Moraxella bovis strains from North America reveals two genotypes with different genetic determinants.</title>
        <authorList>
            <person name="Wynn E.L."/>
            <person name="Hille M.M."/>
            <person name="Loy J.D."/>
            <person name="Schuller G."/>
            <person name="Kuhn K.L."/>
            <person name="Dickey A.M."/>
            <person name="Bono J.L."/>
            <person name="Clawson M.L."/>
        </authorList>
    </citation>
    <scope>NUCLEOTIDE SEQUENCE</scope>
    <source>
        <strain evidence="2">SAM102599</strain>
    </source>
</reference>
<protein>
    <submittedName>
        <fullName evidence="2">AAA family ATPase</fullName>
    </submittedName>
</protein>
<sequence length="383" mass="43510">MKLTDEQLKAKDEIIKFIFDDTQKAIILQGHAGTGKTTILKTIKDEYDYIIKLGNALGLVKKHWQFCATTNKAVEALNANGIWAKTVHSFFGLNIYDDPVKSVSFPINHIVVIDECSYLNYKQMEYIQKVCKKVIYVGDKNQLTPVGLNHSPVYYLDIPMVELTQTIRQQNAPEIGDYCNKLREAITANSDTPTIVLGKEVIHLNQKQFEQQIKKDFTNYNGSQKILGLKNTTVQKYNNLLAKEIKAGDILINNNYHRSLDIANNAQVTIREVIKEHSVLGVKVTTCLINFNSLVHIPKSATGMARAYKQAKENNAWDTYAKFIDLRQPYAQTIHKAQGSTYSTVYIHLNDLDSVETKKERNRLLYVAFSRATDKVYLTGELP</sequence>
<dbReference type="CDD" id="cd18809">
    <property type="entry name" value="SF1_C_RecD"/>
    <property type="match status" value="1"/>
</dbReference>
<proteinExistence type="predicted"/>
<organism evidence="2 3">
    <name type="scientific">Moraxella bovis</name>
    <dbReference type="NCBI Taxonomy" id="476"/>
    <lineage>
        <taxon>Bacteria</taxon>
        <taxon>Pseudomonadati</taxon>
        <taxon>Pseudomonadota</taxon>
        <taxon>Gammaproteobacteria</taxon>
        <taxon>Moraxellales</taxon>
        <taxon>Moraxellaceae</taxon>
        <taxon>Moraxella</taxon>
    </lineage>
</organism>
<dbReference type="RefSeq" id="WP_264697104.1">
    <property type="nucleotide sequence ID" value="NZ_CP087771.1"/>
</dbReference>
<dbReference type="InterPro" id="IPR027785">
    <property type="entry name" value="UvrD-like_helicase_C"/>
</dbReference>
<keyword evidence="3" id="KW-1185">Reference proteome</keyword>
<dbReference type="Gene3D" id="3.40.50.300">
    <property type="entry name" value="P-loop containing nucleotide triphosphate hydrolases"/>
    <property type="match status" value="2"/>
</dbReference>
<name>A0ABY6M745_MORBO</name>
<gene>
    <name evidence="2" type="ORF">LP092_13575</name>
</gene>